<dbReference type="AlphaFoldDB" id="A0A540VZB1"/>
<feature type="chain" id="PRO_5022108198" description="Spore-associated protein A" evidence="1">
    <location>
        <begin position="23"/>
        <end position="128"/>
    </location>
</feature>
<dbReference type="RefSeq" id="WP_141632785.1">
    <property type="nucleotide sequence ID" value="NZ_VIGB01000003.1"/>
</dbReference>
<proteinExistence type="predicted"/>
<sequence>MTTACLALAAAGTGVAAAPANAASSPADAICGPGYYNVGNTPVAGAVVAVEYNGYTNCVVTLKTTNVGTPTHVWAYINLNGLEDQNRDDSTYSYYAGPRYVDAPSGQCIYWGGGTDDGWAYEGPGHCG</sequence>
<dbReference type="OrthoDB" id="1099523at2"/>
<protein>
    <recommendedName>
        <fullName evidence="4">Spore-associated protein A</fullName>
    </recommendedName>
</protein>
<dbReference type="Proteomes" id="UP000319103">
    <property type="component" value="Unassembled WGS sequence"/>
</dbReference>
<evidence type="ECO:0000313" key="3">
    <source>
        <dbReference type="Proteomes" id="UP000319103"/>
    </source>
</evidence>
<reference evidence="2 3" key="1">
    <citation type="submission" date="2019-06" db="EMBL/GenBank/DDBJ databases">
        <title>Description of Kitasatospora acidophila sp. nov. isolated from pine grove soil, and reclassification of Streptomyces novaecaesareae to Kitasatospora novaeceasareae comb. nov.</title>
        <authorList>
            <person name="Kim M.J."/>
        </authorList>
    </citation>
    <scope>NUCLEOTIDE SEQUENCE [LARGE SCALE GENOMIC DNA]</scope>
    <source>
        <strain evidence="2 3">MMS16-CNU292</strain>
    </source>
</reference>
<accession>A0A540VZB1</accession>
<dbReference type="EMBL" id="VIGB01000003">
    <property type="protein sequence ID" value="TQF02073.1"/>
    <property type="molecule type" value="Genomic_DNA"/>
</dbReference>
<organism evidence="2 3">
    <name type="scientific">Kitasatospora acidiphila</name>
    <dbReference type="NCBI Taxonomy" id="2567942"/>
    <lineage>
        <taxon>Bacteria</taxon>
        <taxon>Bacillati</taxon>
        <taxon>Actinomycetota</taxon>
        <taxon>Actinomycetes</taxon>
        <taxon>Kitasatosporales</taxon>
        <taxon>Streptomycetaceae</taxon>
        <taxon>Kitasatospora</taxon>
    </lineage>
</organism>
<feature type="signal peptide" evidence="1">
    <location>
        <begin position="1"/>
        <end position="22"/>
    </location>
</feature>
<name>A0A540VZB1_9ACTN</name>
<keyword evidence="1" id="KW-0732">Signal</keyword>
<gene>
    <name evidence="2" type="ORF">E6W39_06985</name>
</gene>
<keyword evidence="3" id="KW-1185">Reference proteome</keyword>
<evidence type="ECO:0000313" key="2">
    <source>
        <dbReference type="EMBL" id="TQF02073.1"/>
    </source>
</evidence>
<comment type="caution">
    <text evidence="2">The sequence shown here is derived from an EMBL/GenBank/DDBJ whole genome shotgun (WGS) entry which is preliminary data.</text>
</comment>
<evidence type="ECO:0000256" key="1">
    <source>
        <dbReference type="SAM" id="SignalP"/>
    </source>
</evidence>
<evidence type="ECO:0008006" key="4">
    <source>
        <dbReference type="Google" id="ProtNLM"/>
    </source>
</evidence>